<feature type="transmembrane region" description="Helical" evidence="1">
    <location>
        <begin position="353"/>
        <end position="373"/>
    </location>
</feature>
<dbReference type="Pfam" id="PF05975">
    <property type="entry name" value="EcsB"/>
    <property type="match status" value="1"/>
</dbReference>
<name>A0A1I5W056_9LACT</name>
<keyword evidence="1" id="KW-0472">Membrane</keyword>
<dbReference type="GO" id="GO:0016020">
    <property type="term" value="C:membrane"/>
    <property type="evidence" value="ECO:0007669"/>
    <property type="project" value="InterPro"/>
</dbReference>
<feature type="transmembrane region" description="Helical" evidence="1">
    <location>
        <begin position="131"/>
        <end position="147"/>
    </location>
</feature>
<organism evidence="2 3">
    <name type="scientific">Desemzia incerta</name>
    <dbReference type="NCBI Taxonomy" id="82801"/>
    <lineage>
        <taxon>Bacteria</taxon>
        <taxon>Bacillati</taxon>
        <taxon>Bacillota</taxon>
        <taxon>Bacilli</taxon>
        <taxon>Lactobacillales</taxon>
        <taxon>Carnobacteriaceae</taxon>
        <taxon>Desemzia</taxon>
    </lineage>
</organism>
<proteinExistence type="predicted"/>
<feature type="transmembrane region" description="Helical" evidence="1">
    <location>
        <begin position="104"/>
        <end position="125"/>
    </location>
</feature>
<evidence type="ECO:0000313" key="2">
    <source>
        <dbReference type="EMBL" id="SFQ13050.1"/>
    </source>
</evidence>
<keyword evidence="1" id="KW-1133">Transmembrane helix</keyword>
<feature type="transmembrane region" description="Helical" evidence="1">
    <location>
        <begin position="61"/>
        <end position="83"/>
    </location>
</feature>
<feature type="transmembrane region" description="Helical" evidence="1">
    <location>
        <begin position="379"/>
        <end position="399"/>
    </location>
</feature>
<dbReference type="Proteomes" id="UP000199136">
    <property type="component" value="Unassembled WGS sequence"/>
</dbReference>
<keyword evidence="3" id="KW-1185">Reference proteome</keyword>
<evidence type="ECO:0000256" key="1">
    <source>
        <dbReference type="SAM" id="Phobius"/>
    </source>
</evidence>
<gene>
    <name evidence="2" type="ORF">SAMN04488506_0690</name>
</gene>
<evidence type="ECO:0000313" key="3">
    <source>
        <dbReference type="Proteomes" id="UP000199136"/>
    </source>
</evidence>
<dbReference type="AlphaFoldDB" id="A0A1I5W056"/>
<dbReference type="EMBL" id="FOXW01000002">
    <property type="protein sequence ID" value="SFQ13050.1"/>
    <property type="molecule type" value="Genomic_DNA"/>
</dbReference>
<feature type="transmembrane region" description="Helical" evidence="1">
    <location>
        <begin position="293"/>
        <end position="318"/>
    </location>
</feature>
<accession>A0A1I5W056</accession>
<keyword evidence="1" id="KW-0812">Transmembrane</keyword>
<protein>
    <submittedName>
        <fullName evidence="2">ABC-2 type transport system permease protein</fullName>
    </submittedName>
</protein>
<sequence length="412" mass="47217">MSIIDIWKRRVTEHQKKMMKYLKYVLNDHFVIVCLFLLGALGYAYSEMLKSVSTDFAYGKVLAWIVFSILIFIGNLATLIQPADSVFLLQKEAEMEGYFKKAKSYSLILPLIVIGFISAAVMPLLVATSSFAFSDWIVFFASMVLIKEVELDAQIVKIKQVEKKERNLTTLIVGILSIVSSFLGLYVHPFVGLAGALMSSVLWHGRINRWLRVSRYQWEFLVQKESTRLKNIYQFINLFTDIPALRGTVKRRAYLDNIMGRMELKQDNTYLYLFSKALLRGTEYSGLVIRLSLIGLGVVALITYPILVIVMSLLFLYLTGFQLIPLYYHYDDHLLSVLYPVEKKQKLKAMQKILFTLLVAQSGLFFIATSLTMPFLTSLSVFGLNSLFSILFSQVYFPARIKKLLNNERNLV</sequence>
<dbReference type="InterPro" id="IPR010288">
    <property type="entry name" value="EcsB_ABC"/>
</dbReference>
<dbReference type="OrthoDB" id="2447941at2"/>
<dbReference type="PIRSF" id="PIRSF037259">
    <property type="entry name" value="EcsB_ABC"/>
    <property type="match status" value="1"/>
</dbReference>
<dbReference type="STRING" id="82801.SAMN04488506_0690"/>
<feature type="transmembrane region" description="Helical" evidence="1">
    <location>
        <begin position="21"/>
        <end position="41"/>
    </location>
</feature>
<feature type="transmembrane region" description="Helical" evidence="1">
    <location>
        <begin position="168"/>
        <end position="188"/>
    </location>
</feature>
<reference evidence="2 3" key="1">
    <citation type="submission" date="2016-10" db="EMBL/GenBank/DDBJ databases">
        <authorList>
            <person name="de Groot N.N."/>
        </authorList>
    </citation>
    <scope>NUCLEOTIDE SEQUENCE [LARGE SCALE GENOMIC DNA]</scope>
    <source>
        <strain evidence="2 3">DSM 20581</strain>
    </source>
</reference>
<dbReference type="RefSeq" id="WP_092479754.1">
    <property type="nucleotide sequence ID" value="NZ_FOXW01000002.1"/>
</dbReference>